<proteinExistence type="predicted"/>
<feature type="compositionally biased region" description="Gly residues" evidence="1">
    <location>
        <begin position="88"/>
        <end position="99"/>
    </location>
</feature>
<dbReference type="PATRIC" id="fig|1299334.3.peg.3138"/>
<protein>
    <submittedName>
        <fullName evidence="2">Uncharacterized protein</fullName>
    </submittedName>
</protein>
<comment type="caution">
    <text evidence="2">The sequence shown here is derived from an EMBL/GenBank/DDBJ whole genome shotgun (WGS) entry which is preliminary data.</text>
</comment>
<dbReference type="AlphaFoldDB" id="X8CEM7"/>
<feature type="region of interest" description="Disordered" evidence="1">
    <location>
        <begin position="87"/>
        <end position="149"/>
    </location>
</feature>
<dbReference type="EMBL" id="JAOB01000032">
    <property type="protein sequence ID" value="EUA54559.1"/>
    <property type="molecule type" value="Genomic_DNA"/>
</dbReference>
<feature type="compositionally biased region" description="Low complexity" evidence="1">
    <location>
        <begin position="116"/>
        <end position="129"/>
    </location>
</feature>
<evidence type="ECO:0000313" key="2">
    <source>
        <dbReference type="EMBL" id="EUA54559.1"/>
    </source>
</evidence>
<gene>
    <name evidence="2" type="ORF">I553_1326</name>
</gene>
<organism evidence="2">
    <name type="scientific">Mycobacterium xenopi 4042</name>
    <dbReference type="NCBI Taxonomy" id="1299334"/>
    <lineage>
        <taxon>Bacteria</taxon>
        <taxon>Bacillati</taxon>
        <taxon>Actinomycetota</taxon>
        <taxon>Actinomycetes</taxon>
        <taxon>Mycobacteriales</taxon>
        <taxon>Mycobacteriaceae</taxon>
        <taxon>Mycobacterium</taxon>
    </lineage>
</organism>
<evidence type="ECO:0000256" key="1">
    <source>
        <dbReference type="SAM" id="MobiDB-lite"/>
    </source>
</evidence>
<accession>X8CEM7</accession>
<reference evidence="2" key="1">
    <citation type="submission" date="2014-01" db="EMBL/GenBank/DDBJ databases">
        <authorList>
            <person name="Brown-Elliot B."/>
            <person name="Wallace R."/>
            <person name="Lenaerts A."/>
            <person name="Ordway D."/>
            <person name="DeGroote M.A."/>
            <person name="Parker T."/>
            <person name="Sizemore C."/>
            <person name="Tallon L.J."/>
            <person name="Sadzewicz L.K."/>
            <person name="Sengamalay N."/>
            <person name="Fraser C.M."/>
            <person name="Hine E."/>
            <person name="Shefchek K.A."/>
            <person name="Das S.P."/>
            <person name="Tettelin H."/>
        </authorList>
    </citation>
    <scope>NUCLEOTIDE SEQUENCE [LARGE SCALE GENOMIC DNA]</scope>
    <source>
        <strain evidence="2">4042</strain>
    </source>
</reference>
<name>X8CEM7_MYCXE</name>
<feature type="compositionally biased region" description="Polar residues" evidence="1">
    <location>
        <begin position="104"/>
        <end position="115"/>
    </location>
</feature>
<sequence length="149" mass="14814">MAAAVSMASADVQSCKAMMSQVDETAETLGFTITADWKVSVGETAALLLGPQEAELQRQILQADLDTVKVKAHTTDHELATAMRAAVGDGGLGSDGGAGVYSSPGKQSGEQPTKNGQVQGAGADGGAAQLPSTSTPAADGRAGEGPGSR</sequence>